<evidence type="ECO:0000256" key="2">
    <source>
        <dbReference type="SAM" id="SignalP"/>
    </source>
</evidence>
<dbReference type="EnsemblMetazoa" id="tetur11g05660.1">
    <property type="protein sequence ID" value="tetur11g05660.1"/>
    <property type="gene ID" value="tetur11g05660"/>
</dbReference>
<dbReference type="HOGENOM" id="CLU_594933_0_0_1"/>
<dbReference type="Proteomes" id="UP000015104">
    <property type="component" value="Unassembled WGS sequence"/>
</dbReference>
<feature type="region of interest" description="Disordered" evidence="1">
    <location>
        <begin position="188"/>
        <end position="221"/>
    </location>
</feature>
<feature type="compositionally biased region" description="Basic and acidic residues" evidence="1">
    <location>
        <begin position="446"/>
        <end position="460"/>
    </location>
</feature>
<evidence type="ECO:0000313" key="4">
    <source>
        <dbReference type="Proteomes" id="UP000015104"/>
    </source>
</evidence>
<evidence type="ECO:0000256" key="1">
    <source>
        <dbReference type="SAM" id="MobiDB-lite"/>
    </source>
</evidence>
<feature type="compositionally biased region" description="Basic and acidic residues" evidence="1">
    <location>
        <begin position="201"/>
        <end position="219"/>
    </location>
</feature>
<keyword evidence="4" id="KW-1185">Reference proteome</keyword>
<dbReference type="AlphaFoldDB" id="T1KHU6"/>
<feature type="compositionally biased region" description="Basic and acidic residues" evidence="1">
    <location>
        <begin position="328"/>
        <end position="349"/>
    </location>
</feature>
<sequence length="460" mass="52981">MIQFTLGLLNGFIFPLILGSSDKSPVIIYPKNGEGFSTFSNIEKTKLNPNGATVRQWETRAWITTIPLHKIINLKENPLISLTRFQDPTIASSSSEDHHPIPSLPDLDESYKGYPRRYNSSKNQDSVESRESTDGKRKVSKSLPFHLETLNNSCYGEACRGNLFQGIYDTINHEKQLSSQEDYSPLRYHDQTSQSKSPHHHSLDDNSDSYHYDEDDKKATHSKTNIAWSRLYPTEIATSHHKSGGITRTKDREWKEKRNKVKIQSRKPVIDPLPNQDSFESSEETDHGHHSGPKTIPNHSVSLDDGRYSHHHLTKDISFRSSYPPKEYPPDHIDVWHSSEDPDHSEKSTKKTTHGNTKVKSSKRKRTKKTFRYHHDHSNEEMPDEQDPNSGYGKIEKGSAYEPSNLSGHYSSHESIDKEGNHQYKDEQPKSRKRQRCHCLTNYFDQPKHLNYDADRRRAA</sequence>
<organism evidence="3 4">
    <name type="scientific">Tetranychus urticae</name>
    <name type="common">Two-spotted spider mite</name>
    <dbReference type="NCBI Taxonomy" id="32264"/>
    <lineage>
        <taxon>Eukaryota</taxon>
        <taxon>Metazoa</taxon>
        <taxon>Ecdysozoa</taxon>
        <taxon>Arthropoda</taxon>
        <taxon>Chelicerata</taxon>
        <taxon>Arachnida</taxon>
        <taxon>Acari</taxon>
        <taxon>Acariformes</taxon>
        <taxon>Trombidiformes</taxon>
        <taxon>Prostigmata</taxon>
        <taxon>Eleutherengona</taxon>
        <taxon>Raphignathae</taxon>
        <taxon>Tetranychoidea</taxon>
        <taxon>Tetranychidae</taxon>
        <taxon>Tetranychus</taxon>
    </lineage>
</organism>
<feature type="region of interest" description="Disordered" evidence="1">
    <location>
        <begin position="239"/>
        <end position="307"/>
    </location>
</feature>
<feature type="compositionally biased region" description="Basic and acidic residues" evidence="1">
    <location>
        <begin position="411"/>
        <end position="430"/>
    </location>
</feature>
<dbReference type="EMBL" id="CAEY01000080">
    <property type="status" value="NOT_ANNOTATED_CDS"/>
    <property type="molecule type" value="Genomic_DNA"/>
</dbReference>
<proteinExistence type="predicted"/>
<keyword evidence="2" id="KW-0732">Signal</keyword>
<feature type="signal peptide" evidence="2">
    <location>
        <begin position="1"/>
        <end position="19"/>
    </location>
</feature>
<evidence type="ECO:0000313" key="3">
    <source>
        <dbReference type="EnsemblMetazoa" id="tetur11g05660.1"/>
    </source>
</evidence>
<protein>
    <submittedName>
        <fullName evidence="3">Uncharacterized protein</fullName>
    </submittedName>
</protein>
<feature type="chain" id="PRO_5004581367" evidence="2">
    <location>
        <begin position="20"/>
        <end position="460"/>
    </location>
</feature>
<name>T1KHU6_TETUR</name>
<reference evidence="4" key="1">
    <citation type="submission" date="2011-08" db="EMBL/GenBank/DDBJ databases">
        <authorList>
            <person name="Rombauts S."/>
        </authorList>
    </citation>
    <scope>NUCLEOTIDE SEQUENCE</scope>
    <source>
        <strain evidence="4">London</strain>
    </source>
</reference>
<feature type="region of interest" description="Disordered" evidence="1">
    <location>
        <begin position="91"/>
        <end position="139"/>
    </location>
</feature>
<reference evidence="3" key="2">
    <citation type="submission" date="2015-06" db="UniProtKB">
        <authorList>
            <consortium name="EnsemblMetazoa"/>
        </authorList>
    </citation>
    <scope>IDENTIFICATION</scope>
</reference>
<feature type="compositionally biased region" description="Basic residues" evidence="1">
    <location>
        <begin position="360"/>
        <end position="375"/>
    </location>
</feature>
<feature type="compositionally biased region" description="Basic and acidic residues" evidence="1">
    <location>
        <begin position="125"/>
        <end position="137"/>
    </location>
</feature>
<feature type="region of interest" description="Disordered" evidence="1">
    <location>
        <begin position="319"/>
        <end position="460"/>
    </location>
</feature>
<accession>T1KHU6</accession>